<comment type="caution">
    <text evidence="2">The sequence shown here is derived from an EMBL/GenBank/DDBJ whole genome shotgun (WGS) entry which is preliminary data.</text>
</comment>
<accession>A0A438I2E0</accession>
<sequence>MKQGIKENRRIFEKGGQDHQKGASSSQPSNARIKCKPTHSFSVRERASTPPKGIDPYMFPSKFSTKDVKKVGKTISTFFLFNAIPFNVADSGPYHQSMIDIIVEAGPSIKGPMGYRIRNTYLEEEVKELVVYITTLKAK</sequence>
<proteinExistence type="predicted"/>
<protein>
    <submittedName>
        <fullName evidence="2">Uncharacterized protein</fullName>
    </submittedName>
</protein>
<dbReference type="Proteomes" id="UP000288805">
    <property type="component" value="Unassembled WGS sequence"/>
</dbReference>
<reference evidence="2 3" key="1">
    <citation type="journal article" date="2018" name="PLoS Genet.">
        <title>Population sequencing reveals clonal diversity and ancestral inbreeding in the grapevine cultivar Chardonnay.</title>
        <authorList>
            <person name="Roach M.J."/>
            <person name="Johnson D.L."/>
            <person name="Bohlmann J."/>
            <person name="van Vuuren H.J."/>
            <person name="Jones S.J."/>
            <person name="Pretorius I.S."/>
            <person name="Schmidt S.A."/>
            <person name="Borneman A.R."/>
        </authorList>
    </citation>
    <scope>NUCLEOTIDE SEQUENCE [LARGE SCALE GENOMIC DNA]</scope>
    <source>
        <strain evidence="3">cv. Chardonnay</strain>
        <tissue evidence="2">Leaf</tissue>
    </source>
</reference>
<dbReference type="EMBL" id="QGNW01000151">
    <property type="protein sequence ID" value="RVW90877.1"/>
    <property type="molecule type" value="Genomic_DNA"/>
</dbReference>
<name>A0A438I2E0_VITVI</name>
<evidence type="ECO:0000256" key="1">
    <source>
        <dbReference type="SAM" id="MobiDB-lite"/>
    </source>
</evidence>
<evidence type="ECO:0000313" key="2">
    <source>
        <dbReference type="EMBL" id="RVW90877.1"/>
    </source>
</evidence>
<dbReference type="AlphaFoldDB" id="A0A438I2E0"/>
<feature type="compositionally biased region" description="Basic and acidic residues" evidence="1">
    <location>
        <begin position="1"/>
        <end position="21"/>
    </location>
</feature>
<evidence type="ECO:0000313" key="3">
    <source>
        <dbReference type="Proteomes" id="UP000288805"/>
    </source>
</evidence>
<feature type="region of interest" description="Disordered" evidence="1">
    <location>
        <begin position="1"/>
        <end position="55"/>
    </location>
</feature>
<gene>
    <name evidence="2" type="ORF">CK203_028622</name>
</gene>
<organism evidence="2 3">
    <name type="scientific">Vitis vinifera</name>
    <name type="common">Grape</name>
    <dbReference type="NCBI Taxonomy" id="29760"/>
    <lineage>
        <taxon>Eukaryota</taxon>
        <taxon>Viridiplantae</taxon>
        <taxon>Streptophyta</taxon>
        <taxon>Embryophyta</taxon>
        <taxon>Tracheophyta</taxon>
        <taxon>Spermatophyta</taxon>
        <taxon>Magnoliopsida</taxon>
        <taxon>eudicotyledons</taxon>
        <taxon>Gunneridae</taxon>
        <taxon>Pentapetalae</taxon>
        <taxon>rosids</taxon>
        <taxon>Vitales</taxon>
        <taxon>Vitaceae</taxon>
        <taxon>Viteae</taxon>
        <taxon>Vitis</taxon>
    </lineage>
</organism>